<evidence type="ECO:0000313" key="5">
    <source>
        <dbReference type="Proteomes" id="UP000242469"/>
    </source>
</evidence>
<dbReference type="STRING" id="1122198.SAMN02745729_104217"/>
<comment type="similarity">
    <text evidence="1">Belongs to the UPF0319 family.</text>
</comment>
<name>A0A1H4C7Q3_9GAMM</name>
<evidence type="ECO:0000256" key="3">
    <source>
        <dbReference type="SAM" id="SignalP"/>
    </source>
</evidence>
<dbReference type="PANTHER" id="PTHR38108">
    <property type="entry name" value="UPF0319 PROTEIN YCCT"/>
    <property type="match status" value="1"/>
</dbReference>
<dbReference type="AlphaFoldDB" id="A0A1H4C7Q3"/>
<keyword evidence="2 3" id="KW-0732">Signal</keyword>
<evidence type="ECO:0000256" key="1">
    <source>
        <dbReference type="ARBA" id="ARBA00008490"/>
    </source>
</evidence>
<dbReference type="EMBL" id="FNRJ01000004">
    <property type="protein sequence ID" value="SEA56377.1"/>
    <property type="molecule type" value="Genomic_DNA"/>
</dbReference>
<dbReference type="OrthoDB" id="7058190at2"/>
<organism evidence="4 5">
    <name type="scientific">Marinobacterium iners DSM 11526</name>
    <dbReference type="NCBI Taxonomy" id="1122198"/>
    <lineage>
        <taxon>Bacteria</taxon>
        <taxon>Pseudomonadati</taxon>
        <taxon>Pseudomonadota</taxon>
        <taxon>Gammaproteobacteria</taxon>
        <taxon>Oceanospirillales</taxon>
        <taxon>Oceanospirillaceae</taxon>
        <taxon>Marinobacterium</taxon>
    </lineage>
</organism>
<dbReference type="RefSeq" id="WP_091825086.1">
    <property type="nucleotide sequence ID" value="NZ_FNRJ01000004.1"/>
</dbReference>
<protein>
    <submittedName>
        <fullName evidence="4">Uncharacterized protein</fullName>
    </submittedName>
</protein>
<dbReference type="PANTHER" id="PTHR38108:SF1">
    <property type="entry name" value="UPF0319 PROTEIN YCCT"/>
    <property type="match status" value="1"/>
</dbReference>
<feature type="chain" id="PRO_5017421746" evidence="3">
    <location>
        <begin position="22"/>
        <end position="219"/>
    </location>
</feature>
<accession>A0A1H4C7Q3</accession>
<proteinExistence type="inferred from homology"/>
<sequence>MRKILLPLLISCSIMPSMVYADIKIAAGSGVNILAVNGKVIDQGTLFSDSPDITAENGRSQIVAEYTAEITQSADDYILEKSDTFVITFTANDTTVSVHAPEISNRYGLKAFNESGNWRLQNTDGKSIPFDFGKLEKEGFQLARDYEKELKAFNSSSAGAAMASLNTETHNFNKGTPAQSVSSGIHADQKMVGQMLQFWYEQASTETRNKFKSWIKSSQ</sequence>
<keyword evidence="5" id="KW-1185">Reference proteome</keyword>
<dbReference type="Proteomes" id="UP000242469">
    <property type="component" value="Unassembled WGS sequence"/>
</dbReference>
<evidence type="ECO:0000313" key="4">
    <source>
        <dbReference type="EMBL" id="SEA56377.1"/>
    </source>
</evidence>
<dbReference type="Pfam" id="PF09829">
    <property type="entry name" value="DUF2057"/>
    <property type="match status" value="1"/>
</dbReference>
<reference evidence="5" key="1">
    <citation type="submission" date="2016-10" db="EMBL/GenBank/DDBJ databases">
        <authorList>
            <person name="Varghese N."/>
            <person name="Submissions S."/>
        </authorList>
    </citation>
    <scope>NUCLEOTIDE SEQUENCE [LARGE SCALE GENOMIC DNA]</scope>
    <source>
        <strain evidence="5">DSM 11526</strain>
    </source>
</reference>
<evidence type="ECO:0000256" key="2">
    <source>
        <dbReference type="ARBA" id="ARBA00022729"/>
    </source>
</evidence>
<gene>
    <name evidence="4" type="ORF">SAMN02745729_104217</name>
</gene>
<feature type="signal peptide" evidence="3">
    <location>
        <begin position="1"/>
        <end position="21"/>
    </location>
</feature>
<dbReference type="InterPro" id="IPR018635">
    <property type="entry name" value="UPF0319"/>
</dbReference>